<name>A0A0F9RKX1_9ZZZZ</name>
<organism evidence="1">
    <name type="scientific">marine sediment metagenome</name>
    <dbReference type="NCBI Taxonomy" id="412755"/>
    <lineage>
        <taxon>unclassified sequences</taxon>
        <taxon>metagenomes</taxon>
        <taxon>ecological metagenomes</taxon>
    </lineage>
</organism>
<comment type="caution">
    <text evidence="1">The sequence shown here is derived from an EMBL/GenBank/DDBJ whole genome shotgun (WGS) entry which is preliminary data.</text>
</comment>
<dbReference type="EMBL" id="LAZR01001113">
    <property type="protein sequence ID" value="KKN50442.1"/>
    <property type="molecule type" value="Genomic_DNA"/>
</dbReference>
<evidence type="ECO:0000313" key="1">
    <source>
        <dbReference type="EMBL" id="KKN50442.1"/>
    </source>
</evidence>
<gene>
    <name evidence="1" type="ORF">LCGC14_0632720</name>
</gene>
<protein>
    <submittedName>
        <fullName evidence="1">Uncharacterized protein</fullName>
    </submittedName>
</protein>
<sequence>MNEAEKQILKNQHAIMNVLFVNMSQTGKRSLEFLMKQIKETAIILFPKQEQSLPEKTKDSLRGERE</sequence>
<proteinExistence type="predicted"/>
<accession>A0A0F9RKX1</accession>
<dbReference type="AlphaFoldDB" id="A0A0F9RKX1"/>
<reference evidence="1" key="1">
    <citation type="journal article" date="2015" name="Nature">
        <title>Complex archaea that bridge the gap between prokaryotes and eukaryotes.</title>
        <authorList>
            <person name="Spang A."/>
            <person name="Saw J.H."/>
            <person name="Jorgensen S.L."/>
            <person name="Zaremba-Niedzwiedzka K."/>
            <person name="Martijn J."/>
            <person name="Lind A.E."/>
            <person name="van Eijk R."/>
            <person name="Schleper C."/>
            <person name="Guy L."/>
            <person name="Ettema T.J."/>
        </authorList>
    </citation>
    <scope>NUCLEOTIDE SEQUENCE</scope>
</reference>